<comment type="caution">
    <text evidence="7">The sequence shown here is derived from an EMBL/GenBank/DDBJ whole genome shotgun (WGS) entry which is preliminary data.</text>
</comment>
<dbReference type="InterPro" id="IPR036526">
    <property type="entry name" value="C-N_Hydrolase_sf"/>
</dbReference>
<dbReference type="Gene3D" id="3.60.110.10">
    <property type="entry name" value="Carbon-nitrogen hydrolase"/>
    <property type="match status" value="1"/>
</dbReference>
<organism evidence="7 8">
    <name type="scientific">Exophiala viscosa</name>
    <dbReference type="NCBI Taxonomy" id="2486360"/>
    <lineage>
        <taxon>Eukaryota</taxon>
        <taxon>Fungi</taxon>
        <taxon>Dikarya</taxon>
        <taxon>Ascomycota</taxon>
        <taxon>Pezizomycotina</taxon>
        <taxon>Eurotiomycetes</taxon>
        <taxon>Chaetothyriomycetidae</taxon>
        <taxon>Chaetothyriales</taxon>
        <taxon>Herpotrichiellaceae</taxon>
        <taxon>Exophiala</taxon>
    </lineage>
</organism>
<evidence type="ECO:0000256" key="2">
    <source>
        <dbReference type="ARBA" id="ARBA00022801"/>
    </source>
</evidence>
<evidence type="ECO:0000313" key="7">
    <source>
        <dbReference type="EMBL" id="KAI1610193.1"/>
    </source>
</evidence>
<dbReference type="EMBL" id="MU404358">
    <property type="protein sequence ID" value="KAI1610193.1"/>
    <property type="molecule type" value="Genomic_DNA"/>
</dbReference>
<dbReference type="PROSITE" id="PS00920">
    <property type="entry name" value="NITRIL_CHT_1"/>
    <property type="match status" value="1"/>
</dbReference>
<keyword evidence="8" id="KW-1185">Reference proteome</keyword>
<feature type="active site" description="Proton acceptor" evidence="5">
    <location>
        <position position="45"/>
    </location>
</feature>
<dbReference type="AlphaFoldDB" id="A0AAN6IAC9"/>
<dbReference type="InterPro" id="IPR003010">
    <property type="entry name" value="C-N_Hydrolase"/>
</dbReference>
<gene>
    <name evidence="7" type="ORF">EDD36DRAFT_476942</name>
</gene>
<protein>
    <recommendedName>
        <fullName evidence="4">nitrilase</fullName>
        <ecNumber evidence="4">3.5.5.1</ecNumber>
    </recommendedName>
</protein>
<dbReference type="GO" id="GO:0016836">
    <property type="term" value="F:hydro-lyase activity"/>
    <property type="evidence" value="ECO:0007669"/>
    <property type="project" value="UniProtKB-ARBA"/>
</dbReference>
<evidence type="ECO:0000256" key="3">
    <source>
        <dbReference type="ARBA" id="ARBA00036406"/>
    </source>
</evidence>
<evidence type="ECO:0000256" key="5">
    <source>
        <dbReference type="PROSITE-ProRule" id="PRU10139"/>
    </source>
</evidence>
<evidence type="ECO:0000256" key="4">
    <source>
        <dbReference type="ARBA" id="ARBA00039045"/>
    </source>
</evidence>
<dbReference type="InterPro" id="IPR044149">
    <property type="entry name" value="Nitrilases_CHs"/>
</dbReference>
<dbReference type="PROSITE" id="PS50263">
    <property type="entry name" value="CN_HYDROLASE"/>
    <property type="match status" value="1"/>
</dbReference>
<dbReference type="EC" id="3.5.5.1" evidence="4"/>
<dbReference type="Proteomes" id="UP001203852">
    <property type="component" value="Unassembled WGS sequence"/>
</dbReference>
<evidence type="ECO:0000259" key="6">
    <source>
        <dbReference type="PROSITE" id="PS50263"/>
    </source>
</evidence>
<comment type="catalytic activity">
    <reaction evidence="3">
        <text>a nitrile + 2 H2O = a carboxylate + NH4(+)</text>
        <dbReference type="Rhea" id="RHEA:21724"/>
        <dbReference type="ChEBI" id="CHEBI:15377"/>
        <dbReference type="ChEBI" id="CHEBI:18379"/>
        <dbReference type="ChEBI" id="CHEBI:28938"/>
        <dbReference type="ChEBI" id="CHEBI:29067"/>
        <dbReference type="EC" id="3.5.5.1"/>
    </reaction>
</comment>
<proteinExistence type="inferred from homology"/>
<dbReference type="GO" id="GO:0000257">
    <property type="term" value="F:nitrilase activity"/>
    <property type="evidence" value="ECO:0007669"/>
    <property type="project" value="UniProtKB-EC"/>
</dbReference>
<evidence type="ECO:0000313" key="8">
    <source>
        <dbReference type="Proteomes" id="UP001203852"/>
    </source>
</evidence>
<comment type="similarity">
    <text evidence="1">Belongs to the carbon-nitrogen hydrolase superfamily. Nitrilase family.</text>
</comment>
<sequence length="347" mass="38682">MTRTLRLGAVQAEPVWQDLEAAVEKTILLIKEASEKGVHVLGFPEVWITGYPWAIWSRPAVHNAMFAEKYIANSMGRDSPEMKRIQTACKEAQIFVILGYSEREGQSIYITQSFISPAGEILHTRRKIKPTHVERSLWGDGQGDSLTTVVTTPSSQLPLDSPLENMKIGGLNCWENIQPLLRYYCYSQGVQVHVAGWPPFPAHPRDCEIPTPYHNTAEANYRISQNAAMEGQMFVICTTQVLTEKYHELLGLKDLGLFPRTGGAGGFAMIFGPDGSELVEPLPPGEEGILVAEIPDYEQKIRLAKHMCDPVGQYSRPDMLSLRVNPVKAECVTFTSPREMKDVKGVI</sequence>
<reference evidence="7" key="1">
    <citation type="journal article" date="2022" name="bioRxiv">
        <title>Deciphering the potential niche of two novel black yeast fungi from a biological soil crust based on their genomes, phenotypes, and melanin regulation.</title>
        <authorList>
            <consortium name="DOE Joint Genome Institute"/>
            <person name="Carr E.C."/>
            <person name="Barton Q."/>
            <person name="Grambo S."/>
            <person name="Sullivan M."/>
            <person name="Renfro C.M."/>
            <person name="Kuo A."/>
            <person name="Pangilinan J."/>
            <person name="Lipzen A."/>
            <person name="Keymanesh K."/>
            <person name="Savage E."/>
            <person name="Barry K."/>
            <person name="Grigoriev I.V."/>
            <person name="Riekhof W.R."/>
            <person name="Harris S.S."/>
        </authorList>
    </citation>
    <scope>NUCLEOTIDE SEQUENCE</scope>
    <source>
        <strain evidence="7">JF 03-4F</strain>
    </source>
</reference>
<feature type="domain" description="CN hydrolase" evidence="6">
    <location>
        <begin position="5"/>
        <end position="296"/>
    </location>
</feature>
<dbReference type="PANTHER" id="PTHR46044">
    <property type="entry name" value="NITRILASE"/>
    <property type="match status" value="1"/>
</dbReference>
<dbReference type="PROSITE" id="PS00921">
    <property type="entry name" value="NITRIL_CHT_2"/>
    <property type="match status" value="1"/>
</dbReference>
<dbReference type="PANTHER" id="PTHR46044:SF14">
    <property type="entry name" value="ARYLACETONITRILASE"/>
    <property type="match status" value="1"/>
</dbReference>
<dbReference type="Pfam" id="PF00795">
    <property type="entry name" value="CN_hydrolase"/>
    <property type="match status" value="1"/>
</dbReference>
<dbReference type="CDD" id="cd07564">
    <property type="entry name" value="nitrilases_CHs"/>
    <property type="match status" value="1"/>
</dbReference>
<accession>A0AAN6IAC9</accession>
<keyword evidence="2" id="KW-0378">Hydrolase</keyword>
<dbReference type="InterPro" id="IPR000132">
    <property type="entry name" value="Nitrilase/CN_hydratase_CS"/>
</dbReference>
<evidence type="ECO:0000256" key="1">
    <source>
        <dbReference type="ARBA" id="ARBA00008129"/>
    </source>
</evidence>
<name>A0AAN6IAC9_9EURO</name>
<dbReference type="SUPFAM" id="SSF56317">
    <property type="entry name" value="Carbon-nitrogen hydrolase"/>
    <property type="match status" value="1"/>
</dbReference>